<gene>
    <name evidence="2" type="ORF">KBY27_12395</name>
</gene>
<sequence length="166" mass="18209">MFSPCKVAILALSIAGIAAPLAAQDLQALSRDIGGIERGFWTRSVENDIHIDDDQLVIRRTYNTVVEWIEHGVPGRTVTDQLEWRLPIEHLVSVDVVSAPGGDLLEGGDQDSYCPLTVARFKCSSEQGDCGSYPIFVVCRYNSANLVKMLTALQARAPKMMITMAE</sequence>
<name>A0A9Q3WMN5_9RHOB</name>
<dbReference type="AlphaFoldDB" id="A0A9Q3WMN5"/>
<dbReference type="EMBL" id="JAGQAF010000007">
    <property type="protein sequence ID" value="MCE8538252.1"/>
    <property type="molecule type" value="Genomic_DNA"/>
</dbReference>
<proteinExistence type="predicted"/>
<organism evidence="2 3">
    <name type="scientific">Ruegeria pomeroyi</name>
    <dbReference type="NCBI Taxonomy" id="89184"/>
    <lineage>
        <taxon>Bacteria</taxon>
        <taxon>Pseudomonadati</taxon>
        <taxon>Pseudomonadota</taxon>
        <taxon>Alphaproteobacteria</taxon>
        <taxon>Rhodobacterales</taxon>
        <taxon>Roseobacteraceae</taxon>
        <taxon>Ruegeria</taxon>
    </lineage>
</organism>
<reference evidence="2" key="1">
    <citation type="journal article" date="2021" name="Environ. Microbiol.">
        <title>Cryptic niche differentiation of novel sediment ecotypes of Rugeria pomeroyi correlates with nitrate respiration.</title>
        <authorList>
            <person name="Lin X."/>
            <person name="McNichol J."/>
            <person name="Chu X."/>
            <person name="Qian Y."/>
            <person name="Luo H."/>
        </authorList>
    </citation>
    <scope>NUCLEOTIDE SEQUENCE</scope>
    <source>
        <strain evidence="2">SZCCDBB064</strain>
    </source>
</reference>
<protein>
    <submittedName>
        <fullName evidence="2">Uncharacterized protein</fullName>
    </submittedName>
</protein>
<dbReference type="RefSeq" id="WP_234220023.1">
    <property type="nucleotide sequence ID" value="NZ_JAGQAF010000007.1"/>
</dbReference>
<feature type="signal peptide" evidence="1">
    <location>
        <begin position="1"/>
        <end position="23"/>
    </location>
</feature>
<evidence type="ECO:0000313" key="3">
    <source>
        <dbReference type="Proteomes" id="UP000813672"/>
    </source>
</evidence>
<accession>A0A9Q3WMN5</accession>
<evidence type="ECO:0000313" key="2">
    <source>
        <dbReference type="EMBL" id="MCE8538252.1"/>
    </source>
</evidence>
<dbReference type="Proteomes" id="UP000813672">
    <property type="component" value="Unassembled WGS sequence"/>
</dbReference>
<evidence type="ECO:0000256" key="1">
    <source>
        <dbReference type="SAM" id="SignalP"/>
    </source>
</evidence>
<feature type="chain" id="PRO_5040437230" evidence="1">
    <location>
        <begin position="24"/>
        <end position="166"/>
    </location>
</feature>
<comment type="caution">
    <text evidence="2">The sequence shown here is derived from an EMBL/GenBank/DDBJ whole genome shotgun (WGS) entry which is preliminary data.</text>
</comment>
<keyword evidence="1" id="KW-0732">Signal</keyword>